<evidence type="ECO:0000313" key="3">
    <source>
        <dbReference type="Proteomes" id="UP000324897"/>
    </source>
</evidence>
<keyword evidence="1" id="KW-0812">Transmembrane</keyword>
<sequence>MAKISDKHRSGSSSSLDLDAVKAKIYRRFCREKPVHSILGGGKRESESLSSSSLRECGSGDAAAMRSTQPSRMTATGFNVLLLAVTVGVLVSGGFALLLGFVGFLAGACLIAVRVQMADDLAPTMRPAVIDGVGELIAFLRRNIAVVGFILASSARSPFCS</sequence>
<feature type="transmembrane region" description="Helical" evidence="1">
    <location>
        <begin position="80"/>
        <end position="113"/>
    </location>
</feature>
<dbReference type="AlphaFoldDB" id="A0A5J9SPP9"/>
<keyword evidence="3" id="KW-1185">Reference proteome</keyword>
<evidence type="ECO:0000313" key="2">
    <source>
        <dbReference type="EMBL" id="TVU00950.1"/>
    </source>
</evidence>
<keyword evidence="1" id="KW-1133">Transmembrane helix</keyword>
<comment type="caution">
    <text evidence="2">The sequence shown here is derived from an EMBL/GenBank/DDBJ whole genome shotgun (WGS) entry which is preliminary data.</text>
</comment>
<protein>
    <submittedName>
        <fullName evidence="2">Uncharacterized protein</fullName>
    </submittedName>
</protein>
<organism evidence="2 3">
    <name type="scientific">Eragrostis curvula</name>
    <name type="common">weeping love grass</name>
    <dbReference type="NCBI Taxonomy" id="38414"/>
    <lineage>
        <taxon>Eukaryota</taxon>
        <taxon>Viridiplantae</taxon>
        <taxon>Streptophyta</taxon>
        <taxon>Embryophyta</taxon>
        <taxon>Tracheophyta</taxon>
        <taxon>Spermatophyta</taxon>
        <taxon>Magnoliopsida</taxon>
        <taxon>Liliopsida</taxon>
        <taxon>Poales</taxon>
        <taxon>Poaceae</taxon>
        <taxon>PACMAD clade</taxon>
        <taxon>Chloridoideae</taxon>
        <taxon>Eragrostideae</taxon>
        <taxon>Eragrostidinae</taxon>
        <taxon>Eragrostis</taxon>
    </lineage>
</organism>
<evidence type="ECO:0000256" key="1">
    <source>
        <dbReference type="SAM" id="Phobius"/>
    </source>
</evidence>
<keyword evidence="1" id="KW-0472">Membrane</keyword>
<gene>
    <name evidence="2" type="ORF">EJB05_53607</name>
</gene>
<name>A0A5J9SPP9_9POAL</name>
<dbReference type="EMBL" id="RWGY01000522">
    <property type="protein sequence ID" value="TVU00950.1"/>
    <property type="molecule type" value="Genomic_DNA"/>
</dbReference>
<dbReference type="Proteomes" id="UP000324897">
    <property type="component" value="Unassembled WGS sequence"/>
</dbReference>
<reference evidence="2 3" key="1">
    <citation type="journal article" date="2019" name="Sci. Rep.">
        <title>A high-quality genome of Eragrostis curvula grass provides insights into Poaceae evolution and supports new strategies to enhance forage quality.</title>
        <authorList>
            <person name="Carballo J."/>
            <person name="Santos B.A.C.M."/>
            <person name="Zappacosta D."/>
            <person name="Garbus I."/>
            <person name="Selva J.P."/>
            <person name="Gallo C.A."/>
            <person name="Diaz A."/>
            <person name="Albertini E."/>
            <person name="Caccamo M."/>
            <person name="Echenique V."/>
        </authorList>
    </citation>
    <scope>NUCLEOTIDE SEQUENCE [LARGE SCALE GENOMIC DNA]</scope>
    <source>
        <strain evidence="3">cv. Victoria</strain>
        <tissue evidence="2">Leaf</tissue>
    </source>
</reference>
<proteinExistence type="predicted"/>
<accession>A0A5J9SPP9</accession>
<feature type="non-terminal residue" evidence="2">
    <location>
        <position position="1"/>
    </location>
</feature>
<dbReference type="Gramene" id="TVU00950">
    <property type="protein sequence ID" value="TVU00950"/>
    <property type="gene ID" value="EJB05_53607"/>
</dbReference>